<dbReference type="InterPro" id="IPR011006">
    <property type="entry name" value="CheY-like_superfamily"/>
</dbReference>
<dbReference type="Pfam" id="PF00072">
    <property type="entry name" value="Response_reg"/>
    <property type="match status" value="1"/>
</dbReference>
<keyword evidence="5" id="KW-0804">Transcription</keyword>
<dbReference type="EMBL" id="JAIQUM010000063">
    <property type="protein sequence ID" value="MBZ5752654.1"/>
    <property type="molecule type" value="Genomic_DNA"/>
</dbReference>
<dbReference type="PANTHER" id="PTHR43214">
    <property type="entry name" value="TWO-COMPONENT RESPONSE REGULATOR"/>
    <property type="match status" value="1"/>
</dbReference>
<dbReference type="Proteomes" id="UP001165287">
    <property type="component" value="Unassembled WGS sequence"/>
</dbReference>
<dbReference type="CDD" id="cd17535">
    <property type="entry name" value="REC_NarL-like"/>
    <property type="match status" value="1"/>
</dbReference>
<dbReference type="SMART" id="SM00448">
    <property type="entry name" value="REC"/>
    <property type="match status" value="1"/>
</dbReference>
<keyword evidence="4" id="KW-0238">DNA-binding</keyword>
<evidence type="ECO:0000313" key="9">
    <source>
        <dbReference type="EMBL" id="MBZ5752654.1"/>
    </source>
</evidence>
<evidence type="ECO:0000313" key="10">
    <source>
        <dbReference type="Proteomes" id="UP001165287"/>
    </source>
</evidence>
<sequence>MSKVIHILVVDDHPAVREGTKAILAGEHGIRVDCLTPPYTVEAIEQFDFTPYDVILMDLNLGEINGMELSKSIISHKHSCKVILYTGYDVEDYFEAALQLGIHGAISKTESKNKLLTYIRHAIDGDIVVSYQYFKELLCFKQSKIKSTESSNEVFNEREKVILQEVEKGLTNQEIADKLHLSKRSIEYSLTSIFTKLNVSSRTEAVLIAKAESIIE</sequence>
<gene>
    <name evidence="9" type="ORF">K9V48_21040</name>
</gene>
<evidence type="ECO:0000256" key="4">
    <source>
        <dbReference type="ARBA" id="ARBA00023125"/>
    </source>
</evidence>
<evidence type="ECO:0000259" key="7">
    <source>
        <dbReference type="PROSITE" id="PS50043"/>
    </source>
</evidence>
<name>A0ABS7UX93_9BACI</name>
<proteinExistence type="predicted"/>
<evidence type="ECO:0000256" key="6">
    <source>
        <dbReference type="PROSITE-ProRule" id="PRU00169"/>
    </source>
</evidence>
<feature type="domain" description="HTH luxR-type" evidence="7">
    <location>
        <begin position="148"/>
        <end position="213"/>
    </location>
</feature>
<protein>
    <submittedName>
        <fullName evidence="9">Response regulator transcription factor</fullName>
    </submittedName>
</protein>
<dbReference type="SUPFAM" id="SSF52172">
    <property type="entry name" value="CheY-like"/>
    <property type="match status" value="1"/>
</dbReference>
<reference evidence="9" key="1">
    <citation type="submission" date="2024-05" db="EMBL/GenBank/DDBJ databases">
        <title>Metabacillus sp. nov., isolated from the rhizosphere soil of tomato plants.</title>
        <authorList>
            <person name="Ma R."/>
        </authorList>
    </citation>
    <scope>NUCLEOTIDE SEQUENCE</scope>
    <source>
        <strain evidence="9">DBTR6</strain>
    </source>
</reference>
<keyword evidence="10" id="KW-1185">Reference proteome</keyword>
<dbReference type="InterPro" id="IPR039420">
    <property type="entry name" value="WalR-like"/>
</dbReference>
<dbReference type="InterPro" id="IPR000792">
    <property type="entry name" value="Tscrpt_reg_LuxR_C"/>
</dbReference>
<accession>A0ABS7UX93</accession>
<keyword evidence="2 6" id="KW-0597">Phosphoprotein</keyword>
<dbReference type="InterPro" id="IPR016032">
    <property type="entry name" value="Sig_transdc_resp-reg_C-effctor"/>
</dbReference>
<dbReference type="PRINTS" id="PR00038">
    <property type="entry name" value="HTHLUXR"/>
</dbReference>
<dbReference type="CDD" id="cd06170">
    <property type="entry name" value="LuxR_C_like"/>
    <property type="match status" value="1"/>
</dbReference>
<evidence type="ECO:0000256" key="2">
    <source>
        <dbReference type="ARBA" id="ARBA00022553"/>
    </source>
</evidence>
<dbReference type="InterPro" id="IPR001789">
    <property type="entry name" value="Sig_transdc_resp-reg_receiver"/>
</dbReference>
<comment type="subcellular location">
    <subcellularLocation>
        <location evidence="1">Cytoplasm</location>
    </subcellularLocation>
</comment>
<organism evidence="9 10">
    <name type="scientific">Metabacillus rhizolycopersici</name>
    <dbReference type="NCBI Taxonomy" id="2875709"/>
    <lineage>
        <taxon>Bacteria</taxon>
        <taxon>Bacillati</taxon>
        <taxon>Bacillota</taxon>
        <taxon>Bacilli</taxon>
        <taxon>Bacillales</taxon>
        <taxon>Bacillaceae</taxon>
        <taxon>Metabacillus</taxon>
    </lineage>
</organism>
<evidence type="ECO:0000259" key="8">
    <source>
        <dbReference type="PROSITE" id="PS50110"/>
    </source>
</evidence>
<feature type="domain" description="Response regulatory" evidence="8">
    <location>
        <begin position="6"/>
        <end position="123"/>
    </location>
</feature>
<keyword evidence="3" id="KW-0805">Transcription regulation</keyword>
<dbReference type="PROSITE" id="PS50043">
    <property type="entry name" value="HTH_LUXR_2"/>
    <property type="match status" value="1"/>
</dbReference>
<evidence type="ECO:0000256" key="5">
    <source>
        <dbReference type="ARBA" id="ARBA00023163"/>
    </source>
</evidence>
<dbReference type="Gene3D" id="3.40.50.2300">
    <property type="match status" value="1"/>
</dbReference>
<dbReference type="RefSeq" id="WP_224141107.1">
    <property type="nucleotide sequence ID" value="NZ_JAIQUM010000063.1"/>
</dbReference>
<dbReference type="SMART" id="SM00421">
    <property type="entry name" value="HTH_LUXR"/>
    <property type="match status" value="1"/>
</dbReference>
<dbReference type="SUPFAM" id="SSF46894">
    <property type="entry name" value="C-terminal effector domain of the bipartite response regulators"/>
    <property type="match status" value="1"/>
</dbReference>
<dbReference type="Pfam" id="PF00196">
    <property type="entry name" value="GerE"/>
    <property type="match status" value="1"/>
</dbReference>
<feature type="modified residue" description="4-aspartylphosphate" evidence="6">
    <location>
        <position position="58"/>
    </location>
</feature>
<comment type="caution">
    <text evidence="9">The sequence shown here is derived from an EMBL/GenBank/DDBJ whole genome shotgun (WGS) entry which is preliminary data.</text>
</comment>
<evidence type="ECO:0000256" key="3">
    <source>
        <dbReference type="ARBA" id="ARBA00023015"/>
    </source>
</evidence>
<dbReference type="PANTHER" id="PTHR43214:SF1">
    <property type="entry name" value="TRANSCRIPTIONAL REGULATORY PROTEIN COMA"/>
    <property type="match status" value="1"/>
</dbReference>
<dbReference type="InterPro" id="IPR058245">
    <property type="entry name" value="NreC/VraR/RcsB-like_REC"/>
</dbReference>
<dbReference type="PROSITE" id="PS50110">
    <property type="entry name" value="RESPONSE_REGULATORY"/>
    <property type="match status" value="1"/>
</dbReference>
<dbReference type="PROSITE" id="PS00622">
    <property type="entry name" value="HTH_LUXR_1"/>
    <property type="match status" value="1"/>
</dbReference>
<evidence type="ECO:0000256" key="1">
    <source>
        <dbReference type="ARBA" id="ARBA00004496"/>
    </source>
</evidence>